<protein>
    <submittedName>
        <fullName evidence="1">Uncharacterized protein</fullName>
    </submittedName>
</protein>
<evidence type="ECO:0000313" key="1">
    <source>
        <dbReference type="EMBL" id="ETJ30428.1"/>
    </source>
</evidence>
<comment type="caution">
    <text evidence="1">The sequence shown here is derived from an EMBL/GenBank/DDBJ whole genome shotgun (WGS) entry which is preliminary data.</text>
</comment>
<sequence>MGQNIKFNFEKYKSQVVENQTAIIGYIKNGEMIKGEKFKNLYGEYNLTIDEMENITYKLDRAAKINVIISPYSDHFP</sequence>
<proteinExistence type="predicted"/>
<accession>W1XJA0</accession>
<gene>
    <name evidence="1" type="ORF">Q604_UNBC15052G0002</name>
</gene>
<dbReference type="EMBL" id="AZMM01015052">
    <property type="protein sequence ID" value="ETJ30428.1"/>
    <property type="molecule type" value="Genomic_DNA"/>
</dbReference>
<reference evidence="1" key="1">
    <citation type="submission" date="2013-12" db="EMBL/GenBank/DDBJ databases">
        <title>A Varibaculum cambriense genome reconstructed from a premature infant gut community with otherwise low bacterial novelty that shifts toward anaerobic metabolism during the third week of life.</title>
        <authorList>
            <person name="Brown C.T."/>
            <person name="Sharon I."/>
            <person name="Thomas B.C."/>
            <person name="Castelle C.J."/>
            <person name="Morowitz M.J."/>
            <person name="Banfield J.F."/>
        </authorList>
    </citation>
    <scope>NUCLEOTIDE SEQUENCE</scope>
</reference>
<dbReference type="AlphaFoldDB" id="W1XJA0"/>
<organism evidence="1">
    <name type="scientific">human gut metagenome</name>
    <dbReference type="NCBI Taxonomy" id="408170"/>
    <lineage>
        <taxon>unclassified sequences</taxon>
        <taxon>metagenomes</taxon>
        <taxon>organismal metagenomes</taxon>
    </lineage>
</organism>
<name>W1XJA0_9ZZZZ</name>